<evidence type="ECO:0000313" key="2">
    <source>
        <dbReference type="Proteomes" id="UP000187283"/>
    </source>
</evidence>
<dbReference type="AlphaFoldDB" id="A0A1R1XQA2"/>
<protein>
    <submittedName>
        <fullName evidence="1">Uncharacterized protein</fullName>
    </submittedName>
</protein>
<organism evidence="1 2">
    <name type="scientific">Smittium culicis</name>
    <dbReference type="NCBI Taxonomy" id="133412"/>
    <lineage>
        <taxon>Eukaryota</taxon>
        <taxon>Fungi</taxon>
        <taxon>Fungi incertae sedis</taxon>
        <taxon>Zoopagomycota</taxon>
        <taxon>Kickxellomycotina</taxon>
        <taxon>Harpellomycetes</taxon>
        <taxon>Harpellales</taxon>
        <taxon>Legeriomycetaceae</taxon>
        <taxon>Smittium</taxon>
    </lineage>
</organism>
<evidence type="ECO:0000313" key="1">
    <source>
        <dbReference type="EMBL" id="OMJ16811.1"/>
    </source>
</evidence>
<dbReference type="EMBL" id="LSSN01002220">
    <property type="protein sequence ID" value="OMJ16811.1"/>
    <property type="molecule type" value="Genomic_DNA"/>
</dbReference>
<dbReference type="Proteomes" id="UP000187283">
    <property type="component" value="Unassembled WGS sequence"/>
</dbReference>
<name>A0A1R1XQA2_9FUNG</name>
<comment type="caution">
    <text evidence="1">The sequence shown here is derived from an EMBL/GenBank/DDBJ whole genome shotgun (WGS) entry which is preliminary data.</text>
</comment>
<accession>A0A1R1XQA2</accession>
<keyword evidence="2" id="KW-1185">Reference proteome</keyword>
<gene>
    <name evidence="1" type="ORF">AYI70_g6362</name>
</gene>
<reference evidence="1 2" key="1">
    <citation type="submission" date="2017-01" db="EMBL/GenBank/DDBJ databases">
        <authorList>
            <person name="Mah S.A."/>
            <person name="Swanson W.J."/>
            <person name="Moy G.W."/>
            <person name="Vacquier V.D."/>
        </authorList>
    </citation>
    <scope>NUCLEOTIDE SEQUENCE [LARGE SCALE GENOMIC DNA]</scope>
    <source>
        <strain evidence="1 2">GSMNP</strain>
    </source>
</reference>
<sequence length="85" mass="8974">MIIDTEISVENLAEDDDELVVVKVSLEVVSLLSVRLVIDEDDVVSIVSTESLDDLEVSVSCPSAGFPIGPEGLVSIVCGISIVLM</sequence>
<proteinExistence type="predicted"/>